<evidence type="ECO:0000313" key="3">
    <source>
        <dbReference type="EMBL" id="ABG59018.1"/>
    </source>
</evidence>
<dbReference type="Pfam" id="PF09851">
    <property type="entry name" value="SHOCT"/>
    <property type="match status" value="1"/>
</dbReference>
<feature type="domain" description="SHOCT" evidence="2">
    <location>
        <begin position="239"/>
        <end position="264"/>
    </location>
</feature>
<evidence type="ECO:0000313" key="4">
    <source>
        <dbReference type="Proteomes" id="UP000001822"/>
    </source>
</evidence>
<feature type="region of interest" description="Disordered" evidence="1">
    <location>
        <begin position="198"/>
        <end position="227"/>
    </location>
</feature>
<dbReference type="KEGG" id="chu:CHU_1751"/>
<dbReference type="RefSeq" id="WP_011585135.1">
    <property type="nucleotide sequence ID" value="NC_008255.1"/>
</dbReference>
<dbReference type="InterPro" id="IPR018649">
    <property type="entry name" value="SHOCT"/>
</dbReference>
<proteinExistence type="predicted"/>
<name>A0A6N4SRS8_CYTH3</name>
<keyword evidence="4" id="KW-1185">Reference proteome</keyword>
<dbReference type="Proteomes" id="UP000001822">
    <property type="component" value="Chromosome"/>
</dbReference>
<accession>A0A6N4SRS8</accession>
<reference evidence="3 4" key="1">
    <citation type="journal article" date="2007" name="Appl. Environ. Microbiol.">
        <title>Genome sequence of the cellulolytic gliding bacterium Cytophaga hutchinsonii.</title>
        <authorList>
            <person name="Xie G."/>
            <person name="Bruce D.C."/>
            <person name="Challacombe J.F."/>
            <person name="Chertkov O."/>
            <person name="Detter J.C."/>
            <person name="Gilna P."/>
            <person name="Han C.S."/>
            <person name="Lucas S."/>
            <person name="Misra M."/>
            <person name="Myers G.L."/>
            <person name="Richardson P."/>
            <person name="Tapia R."/>
            <person name="Thayer N."/>
            <person name="Thompson L.S."/>
            <person name="Brettin T.S."/>
            <person name="Henrissat B."/>
            <person name="Wilson D.B."/>
            <person name="McBride M.J."/>
        </authorList>
    </citation>
    <scope>NUCLEOTIDE SEQUENCE [LARGE SCALE GENOMIC DNA]</scope>
    <source>
        <strain evidence="4">ATCC 33406 / DSM 1761 / CIP 103989 / NBRC 15051 / NCIMB 9469 / D465</strain>
    </source>
</reference>
<dbReference type="OrthoDB" id="1778949at2"/>
<evidence type="ECO:0000256" key="1">
    <source>
        <dbReference type="SAM" id="MobiDB-lite"/>
    </source>
</evidence>
<evidence type="ECO:0000259" key="2">
    <source>
        <dbReference type="Pfam" id="PF09851"/>
    </source>
</evidence>
<sequence>MKALTQEGKQQIGSIASRYGISQDSVTSMLQAVINGGGRMAQFNIYELGGSGQWMQGGMTMVGDMFNHSLKNTVNNLCQELSALLSKQNIFETAPETAEGFIDGFAYAGNWWPSELGSPGSSGVQNNVKYAFFPAPVSRLAMEINGEVSVYNTLDHHISGVSQQQGRGYSVVFSSQYGNVDVLNLPLVSGPGTIKHDTTTPLSAPAVSTTSSEPIEPLIGKTPLTSTPSTTEDDIFIKIDKLGELFNKGILTLEEFNSKKAELLARL</sequence>
<dbReference type="AlphaFoldDB" id="A0A6N4SRS8"/>
<dbReference type="EMBL" id="CP000383">
    <property type="protein sequence ID" value="ABG59018.1"/>
    <property type="molecule type" value="Genomic_DNA"/>
</dbReference>
<feature type="compositionally biased region" description="Polar residues" evidence="1">
    <location>
        <begin position="199"/>
        <end position="213"/>
    </location>
</feature>
<protein>
    <recommendedName>
        <fullName evidence="2">SHOCT domain-containing protein</fullName>
    </recommendedName>
</protein>
<organism evidence="3 4">
    <name type="scientific">Cytophaga hutchinsonii (strain ATCC 33406 / DSM 1761 / CIP 103989 / NBRC 15051 / NCIMB 9469 / D465)</name>
    <dbReference type="NCBI Taxonomy" id="269798"/>
    <lineage>
        <taxon>Bacteria</taxon>
        <taxon>Pseudomonadati</taxon>
        <taxon>Bacteroidota</taxon>
        <taxon>Cytophagia</taxon>
        <taxon>Cytophagales</taxon>
        <taxon>Cytophagaceae</taxon>
        <taxon>Cytophaga</taxon>
    </lineage>
</organism>
<gene>
    <name evidence="3" type="ordered locus">CHU_1751</name>
</gene>